<keyword evidence="2" id="KW-1185">Reference proteome</keyword>
<accession>A0ABQ4XUM6</accession>
<gene>
    <name evidence="1" type="ORF">Tco_0701950</name>
</gene>
<proteinExistence type="predicted"/>
<evidence type="ECO:0000313" key="1">
    <source>
        <dbReference type="EMBL" id="GJS69109.1"/>
    </source>
</evidence>
<reference evidence="1" key="2">
    <citation type="submission" date="2022-01" db="EMBL/GenBank/DDBJ databases">
        <authorList>
            <person name="Yamashiro T."/>
            <person name="Shiraishi A."/>
            <person name="Satake H."/>
            <person name="Nakayama K."/>
        </authorList>
    </citation>
    <scope>NUCLEOTIDE SEQUENCE</scope>
</reference>
<dbReference type="EMBL" id="BQNB010009839">
    <property type="protein sequence ID" value="GJS69109.1"/>
    <property type="molecule type" value="Genomic_DNA"/>
</dbReference>
<sequence length="140" mass="15692">MVVSCKDQIPTALLIHSHHGEGHGLAEILDEREENSKSFVAVRSTFCDKGGMFFMCTKMHHNQHPVPVASLMSSSQSSLLHKEPRVILSGKSVQYAYPRIGNNIFLVYGVLKLYSFVLWLSKGHGYAVSSLMDMTYWSSE</sequence>
<protein>
    <submittedName>
        <fullName evidence="1">Uncharacterized protein</fullName>
    </submittedName>
</protein>
<comment type="caution">
    <text evidence="1">The sequence shown here is derived from an EMBL/GenBank/DDBJ whole genome shotgun (WGS) entry which is preliminary data.</text>
</comment>
<evidence type="ECO:0000313" key="2">
    <source>
        <dbReference type="Proteomes" id="UP001151760"/>
    </source>
</evidence>
<reference evidence="1" key="1">
    <citation type="journal article" date="2022" name="Int. J. Mol. Sci.">
        <title>Draft Genome of Tanacetum Coccineum: Genomic Comparison of Closely Related Tanacetum-Family Plants.</title>
        <authorList>
            <person name="Yamashiro T."/>
            <person name="Shiraishi A."/>
            <person name="Nakayama K."/>
            <person name="Satake H."/>
        </authorList>
    </citation>
    <scope>NUCLEOTIDE SEQUENCE</scope>
</reference>
<organism evidence="1 2">
    <name type="scientific">Tanacetum coccineum</name>
    <dbReference type="NCBI Taxonomy" id="301880"/>
    <lineage>
        <taxon>Eukaryota</taxon>
        <taxon>Viridiplantae</taxon>
        <taxon>Streptophyta</taxon>
        <taxon>Embryophyta</taxon>
        <taxon>Tracheophyta</taxon>
        <taxon>Spermatophyta</taxon>
        <taxon>Magnoliopsida</taxon>
        <taxon>eudicotyledons</taxon>
        <taxon>Gunneridae</taxon>
        <taxon>Pentapetalae</taxon>
        <taxon>asterids</taxon>
        <taxon>campanulids</taxon>
        <taxon>Asterales</taxon>
        <taxon>Asteraceae</taxon>
        <taxon>Asteroideae</taxon>
        <taxon>Anthemideae</taxon>
        <taxon>Anthemidinae</taxon>
        <taxon>Tanacetum</taxon>
    </lineage>
</organism>
<name>A0ABQ4XUM6_9ASTR</name>
<dbReference type="Proteomes" id="UP001151760">
    <property type="component" value="Unassembled WGS sequence"/>
</dbReference>